<evidence type="ECO:0008006" key="5">
    <source>
        <dbReference type="Google" id="ProtNLM"/>
    </source>
</evidence>
<dbReference type="Proteomes" id="UP001642406">
    <property type="component" value="Unassembled WGS sequence"/>
</dbReference>
<evidence type="ECO:0000259" key="1">
    <source>
        <dbReference type="Pfam" id="PF00931"/>
    </source>
</evidence>
<dbReference type="Pfam" id="PF06985">
    <property type="entry name" value="HET"/>
    <property type="match status" value="1"/>
</dbReference>
<dbReference type="InterPro" id="IPR027417">
    <property type="entry name" value="P-loop_NTPase"/>
</dbReference>
<dbReference type="InterPro" id="IPR002182">
    <property type="entry name" value="NB-ARC"/>
</dbReference>
<dbReference type="InterPro" id="IPR053137">
    <property type="entry name" value="NLR-like"/>
</dbReference>
<feature type="domain" description="Heterokaryon incompatibility" evidence="2">
    <location>
        <begin position="25"/>
        <end position="109"/>
    </location>
</feature>
<keyword evidence="4" id="KW-1185">Reference proteome</keyword>
<evidence type="ECO:0000313" key="3">
    <source>
        <dbReference type="EMBL" id="CAK7235776.1"/>
    </source>
</evidence>
<dbReference type="Pfam" id="PF13424">
    <property type="entry name" value="TPR_12"/>
    <property type="match status" value="4"/>
</dbReference>
<dbReference type="InterPro" id="IPR019734">
    <property type="entry name" value="TPR_rpt"/>
</dbReference>
<dbReference type="PANTHER" id="PTHR46082">
    <property type="entry name" value="ATP/GTP-BINDING PROTEIN-RELATED"/>
    <property type="match status" value="1"/>
</dbReference>
<protein>
    <recommendedName>
        <fullName evidence="5">Kinesin light chain</fullName>
    </recommendedName>
</protein>
<reference evidence="3 4" key="1">
    <citation type="submission" date="2024-01" db="EMBL/GenBank/DDBJ databases">
        <authorList>
            <person name="Allen C."/>
            <person name="Tagirdzhanova G."/>
        </authorList>
    </citation>
    <scope>NUCLEOTIDE SEQUENCE [LARGE SCALE GENOMIC DNA]</scope>
</reference>
<dbReference type="Gene3D" id="1.25.40.10">
    <property type="entry name" value="Tetratricopeptide repeat domain"/>
    <property type="match status" value="4"/>
</dbReference>
<accession>A0ABP0CXN9</accession>
<dbReference type="InterPro" id="IPR010730">
    <property type="entry name" value="HET"/>
</dbReference>
<name>A0ABP0CXN9_9PEZI</name>
<evidence type="ECO:0000313" key="4">
    <source>
        <dbReference type="Proteomes" id="UP001642406"/>
    </source>
</evidence>
<dbReference type="SUPFAM" id="SSF52540">
    <property type="entry name" value="P-loop containing nucleoside triphosphate hydrolases"/>
    <property type="match status" value="1"/>
</dbReference>
<dbReference type="InterPro" id="IPR011990">
    <property type="entry name" value="TPR-like_helical_dom_sf"/>
</dbReference>
<dbReference type="SUPFAM" id="SSF48452">
    <property type="entry name" value="TPR-like"/>
    <property type="match status" value="4"/>
</dbReference>
<comment type="caution">
    <text evidence="3">The sequence shown here is derived from an EMBL/GenBank/DDBJ whole genome shotgun (WGS) entry which is preliminary data.</text>
</comment>
<gene>
    <name evidence="3" type="ORF">SBRCBS47491_009410</name>
</gene>
<dbReference type="Gene3D" id="3.40.50.300">
    <property type="entry name" value="P-loop containing nucleotide triphosphate hydrolases"/>
    <property type="match status" value="1"/>
</dbReference>
<proteinExistence type="predicted"/>
<sequence>MRLLQWTHRGLKFTKNLPMETIPKYAILSHRWDRDEDEVMYKDVCDGRYKDKPGYKKLAFCADRARNDHLQYFWVDTCCIDKSNQAELQEAIISMFAWYKASTRCYVYMPDLPGSVNTEGDAFRTHSWFTRGWTLQELVAPSSVEFFAKDGRRLGDKNALAPQIQDITGIPVSLLRGTSGLDSFDTDERFRWAEKRQTTRGEDTAYCLLGIFGISITVLYGEGRGEANRRLRAEVVASKQRHDEQRKRVENRVWQVPFERNPCFTGRTTELETVRRQLFSQHRTAKIAITGLGGVGKTNLVIELLYSLREKHPDFSFLWISATTDESLSQAYHKAAQALGIPGWDNKEADVRQLVHDHISSQEAGRTVLVFDNADDIGMWVSRAPGARRLLDSLPKGDHVSILVTTRNNELAHKLISSPQCLVELPDVGVLDSKELLSKLLVNQDLLNNNDEVVALLQWLTHLPLAIVQAAKYINQRKCDLQTYLALLDDQEENVVELLSEDFEDHARQASDGRNPIATTWLVSFKQISKNDPLAAYYLSFMACVDSKNIPLSLLPPGPSRKEVVDALGTLQGYSFITQQSAQQSAEPAITIHRLVHLATRNWLRKEEQLPHWTGTVADVVETRKTKLGVDHPDTLTSMANLALTFWNQGRWEEAEKLGIQVIETSKTKLGFDHPDTLTSMSNLASTYGNQGRWEEAEKLGIQIMETRKTKLGVDHPDTLTSMANLALTYGNQGRWEEAEKLGIQVIETSKTKLGFDHPDTLTSMSNLASTYGNQGRWEEAEKLGIQIMETRKTKLGVDHPDTLTSMANLASTYGNQGRWEEAEKLGIQIIETRKTKLGVDHPDTLTSMANLALTYGNQGRWEEAEKLGIQVIETSKTKLGVDHPDTLTSISNLALTFWNQGRWEEAEKLGIQIMETRKTKLGVDHPDTLTSMANLALTYGNQGRWEEAEKLEVQVMETRKTKLGVDHPDTLTSMSNLALTFWNQGRWEEAEKLGIQVIETSKTKLGFDHPDTLTSMGNLALTFWNQGRWEEAEKLEVQVMETRKTKLGVDHPDTLTSMANLALTYGNQGRWEEAEKLEVQVMETSKTKLGFDHPDTLTSMSNLASTYGNQGRWEEAEKLAAVEEWS</sequence>
<dbReference type="Pfam" id="PF00931">
    <property type="entry name" value="NB-ARC"/>
    <property type="match status" value="1"/>
</dbReference>
<organism evidence="3 4">
    <name type="scientific">Sporothrix bragantina</name>
    <dbReference type="NCBI Taxonomy" id="671064"/>
    <lineage>
        <taxon>Eukaryota</taxon>
        <taxon>Fungi</taxon>
        <taxon>Dikarya</taxon>
        <taxon>Ascomycota</taxon>
        <taxon>Pezizomycotina</taxon>
        <taxon>Sordariomycetes</taxon>
        <taxon>Sordariomycetidae</taxon>
        <taxon>Ophiostomatales</taxon>
        <taxon>Ophiostomataceae</taxon>
        <taxon>Sporothrix</taxon>
    </lineage>
</organism>
<dbReference type="PRINTS" id="PR00381">
    <property type="entry name" value="KINESINLIGHT"/>
</dbReference>
<evidence type="ECO:0000259" key="2">
    <source>
        <dbReference type="Pfam" id="PF06985"/>
    </source>
</evidence>
<dbReference type="PANTHER" id="PTHR46082:SF11">
    <property type="entry name" value="AAA+ ATPASE DOMAIN-CONTAINING PROTEIN-RELATED"/>
    <property type="match status" value="1"/>
</dbReference>
<dbReference type="SMART" id="SM00028">
    <property type="entry name" value="TPR"/>
    <property type="match status" value="10"/>
</dbReference>
<feature type="domain" description="NB-ARC" evidence="1">
    <location>
        <begin position="268"/>
        <end position="416"/>
    </location>
</feature>
<dbReference type="EMBL" id="CAWUHC010000147">
    <property type="protein sequence ID" value="CAK7235776.1"/>
    <property type="molecule type" value="Genomic_DNA"/>
</dbReference>
<dbReference type="Pfam" id="PF13176">
    <property type="entry name" value="TPR_7"/>
    <property type="match status" value="1"/>
</dbReference>
<dbReference type="Pfam" id="PF13374">
    <property type="entry name" value="TPR_10"/>
    <property type="match status" value="3"/>
</dbReference>